<keyword evidence="10" id="KW-1185">Reference proteome</keyword>
<dbReference type="Gene3D" id="3.20.20.70">
    <property type="entry name" value="Aldolase class I"/>
    <property type="match status" value="1"/>
</dbReference>
<evidence type="ECO:0000256" key="5">
    <source>
        <dbReference type="ARBA" id="ARBA00024042"/>
    </source>
</evidence>
<sequence length="339" mass="36279">MTYQEIMEEARKNVGPYCKACLVCDGRACRNQMPGPGAKGLGEGAIKNYNSWQKITLNMDTITENKPVSTQTEVFGETFEFPIFAAPIGAMKLHYGDKYSDMEYNDILIPACKNAGIAAFTGDGMAPEVMVAATEAIRRNEGFGIPTVKPWDKDTILSKLEQIKESKALAVAMDIDSAGLPFLKNQTPPAGCKSEMELAEIIQSIDKPFIVKGIMTVKGAAKARRAGAKAIVVSNHGGRVLDGCPGTAEVLPEIRAAVGEKVEIFVDGGIRSGGDIFKALALGADAVLIGRPFVTALYGGGSEGVKVLVDKLGEELRDTMMMCGAYSLDEISGDMIRRK</sequence>
<dbReference type="InterPro" id="IPR000262">
    <property type="entry name" value="FMN-dep_DH"/>
</dbReference>
<dbReference type="Proteomes" id="UP001523565">
    <property type="component" value="Unassembled WGS sequence"/>
</dbReference>
<dbReference type="PANTHER" id="PTHR10578">
    <property type="entry name" value="S -2-HYDROXY-ACID OXIDASE-RELATED"/>
    <property type="match status" value="1"/>
</dbReference>
<dbReference type="RefSeq" id="WP_262069957.1">
    <property type="nucleotide sequence ID" value="NZ_JAMXOC010000022.1"/>
</dbReference>
<proteinExistence type="inferred from homology"/>
<organism evidence="9 10">
    <name type="scientific">Ohessyouella blattaphilus</name>
    <dbReference type="NCBI Taxonomy" id="2949333"/>
    <lineage>
        <taxon>Bacteria</taxon>
        <taxon>Bacillati</taxon>
        <taxon>Bacillota</taxon>
        <taxon>Clostridia</taxon>
        <taxon>Lachnospirales</taxon>
        <taxon>Lachnospiraceae</taxon>
        <taxon>Ohessyouella</taxon>
    </lineage>
</organism>
<dbReference type="InterPro" id="IPR037396">
    <property type="entry name" value="FMN_HAD"/>
</dbReference>
<evidence type="ECO:0000313" key="10">
    <source>
        <dbReference type="Proteomes" id="UP001523565"/>
    </source>
</evidence>
<keyword evidence="2" id="KW-0285">Flavoprotein</keyword>
<protein>
    <recommendedName>
        <fullName evidence="6">L-lactate oxidase</fullName>
    </recommendedName>
</protein>
<dbReference type="PANTHER" id="PTHR10578:SF107">
    <property type="entry name" value="2-HYDROXYACID OXIDASE 1"/>
    <property type="match status" value="1"/>
</dbReference>
<comment type="catalytic activity">
    <reaction evidence="7">
        <text>(S)-lactate + O2 = pyruvate + H2O2</text>
        <dbReference type="Rhea" id="RHEA:55868"/>
        <dbReference type="ChEBI" id="CHEBI:15361"/>
        <dbReference type="ChEBI" id="CHEBI:15379"/>
        <dbReference type="ChEBI" id="CHEBI:16240"/>
        <dbReference type="ChEBI" id="CHEBI:16651"/>
    </reaction>
    <physiologicalReaction direction="left-to-right" evidence="7">
        <dbReference type="Rhea" id="RHEA:55869"/>
    </physiologicalReaction>
</comment>
<evidence type="ECO:0000259" key="8">
    <source>
        <dbReference type="PROSITE" id="PS51349"/>
    </source>
</evidence>
<dbReference type="PIRSF" id="PIRSF000138">
    <property type="entry name" value="Al-hdrx_acd_dh"/>
    <property type="match status" value="1"/>
</dbReference>
<dbReference type="CDD" id="cd02809">
    <property type="entry name" value="alpha_hydroxyacid_oxid_FMN"/>
    <property type="match status" value="1"/>
</dbReference>
<comment type="caution">
    <text evidence="9">The sequence shown here is derived from an EMBL/GenBank/DDBJ whole genome shotgun (WGS) entry which is preliminary data.</text>
</comment>
<comment type="similarity">
    <text evidence="5">Belongs to the FMN-dependent alpha-hydroxy acid dehydrogenase family.</text>
</comment>
<evidence type="ECO:0000256" key="2">
    <source>
        <dbReference type="ARBA" id="ARBA00022630"/>
    </source>
</evidence>
<evidence type="ECO:0000313" key="9">
    <source>
        <dbReference type="EMBL" id="MCP1111050.1"/>
    </source>
</evidence>
<evidence type="ECO:0000256" key="6">
    <source>
        <dbReference type="ARBA" id="ARBA00029513"/>
    </source>
</evidence>
<dbReference type="SUPFAM" id="SSF51395">
    <property type="entry name" value="FMN-linked oxidoreductases"/>
    <property type="match status" value="1"/>
</dbReference>
<dbReference type="PROSITE" id="PS51349">
    <property type="entry name" value="FMN_HYDROXY_ACID_DH_2"/>
    <property type="match status" value="1"/>
</dbReference>
<comment type="cofactor">
    <cofactor evidence="1">
        <name>FMN</name>
        <dbReference type="ChEBI" id="CHEBI:58210"/>
    </cofactor>
</comment>
<gene>
    <name evidence="9" type="ORF">NK118_12395</name>
</gene>
<accession>A0ABT1EK34</accession>
<evidence type="ECO:0000256" key="4">
    <source>
        <dbReference type="ARBA" id="ARBA00023002"/>
    </source>
</evidence>
<dbReference type="InterPro" id="IPR013785">
    <property type="entry name" value="Aldolase_TIM"/>
</dbReference>
<keyword evidence="4" id="KW-0560">Oxidoreductase</keyword>
<evidence type="ECO:0000256" key="1">
    <source>
        <dbReference type="ARBA" id="ARBA00001917"/>
    </source>
</evidence>
<evidence type="ECO:0000256" key="7">
    <source>
        <dbReference type="ARBA" id="ARBA00048754"/>
    </source>
</evidence>
<reference evidence="9 10" key="1">
    <citation type="journal article" date="2022" name="Genome Biol. Evol.">
        <title>Host diet, physiology and behaviors set the stage for Lachnospiraceae cladogenesis.</title>
        <authorList>
            <person name="Vera-Ponce De Leon A."/>
            <person name="Schneider M."/>
            <person name="Jahnes B.C."/>
            <person name="Sadowski V."/>
            <person name="Camuy-Velez L.A."/>
            <person name="Duan J."/>
            <person name="Sabree Z.L."/>
        </authorList>
    </citation>
    <scope>NUCLEOTIDE SEQUENCE [LARGE SCALE GENOMIC DNA]</scope>
    <source>
        <strain evidence="9 10">PAL227</strain>
    </source>
</reference>
<feature type="domain" description="FMN hydroxy acid dehydrogenase" evidence="8">
    <location>
        <begin position="37"/>
        <end position="339"/>
    </location>
</feature>
<dbReference type="EMBL" id="JAMZFV010000022">
    <property type="protein sequence ID" value="MCP1111050.1"/>
    <property type="molecule type" value="Genomic_DNA"/>
</dbReference>
<dbReference type="InterPro" id="IPR012133">
    <property type="entry name" value="Alpha-hydoxy_acid_DH_FMN"/>
</dbReference>
<dbReference type="Pfam" id="PF01070">
    <property type="entry name" value="FMN_dh"/>
    <property type="match status" value="2"/>
</dbReference>
<keyword evidence="3" id="KW-0288">FMN</keyword>
<name>A0ABT1EK34_9FIRM</name>
<evidence type="ECO:0000256" key="3">
    <source>
        <dbReference type="ARBA" id="ARBA00022643"/>
    </source>
</evidence>